<dbReference type="Proteomes" id="UP000230790">
    <property type="component" value="Unassembled WGS sequence"/>
</dbReference>
<dbReference type="AlphaFoldDB" id="A0A2M8Q776"/>
<evidence type="ECO:0000313" key="1">
    <source>
        <dbReference type="EMBL" id="PJF45659.1"/>
    </source>
</evidence>
<accession>A0A2M8Q776</accession>
<protein>
    <recommendedName>
        <fullName evidence="3">WbqC family protein</fullName>
    </recommendedName>
</protein>
<gene>
    <name evidence="1" type="ORF">CUN48_17765</name>
</gene>
<feature type="non-terminal residue" evidence="1">
    <location>
        <position position="56"/>
    </location>
</feature>
<organism evidence="1 2">
    <name type="scientific">Candidatus Thermofonsia Clade 3 bacterium</name>
    <dbReference type="NCBI Taxonomy" id="2364212"/>
    <lineage>
        <taxon>Bacteria</taxon>
        <taxon>Bacillati</taxon>
        <taxon>Chloroflexota</taxon>
        <taxon>Candidatus Thermofontia</taxon>
        <taxon>Candidatus Thermofonsia Clade 3</taxon>
    </lineage>
</organism>
<comment type="caution">
    <text evidence="1">The sequence shown here is derived from an EMBL/GenBank/DDBJ whole genome shotgun (WGS) entry which is preliminary data.</text>
</comment>
<dbReference type="EMBL" id="PGTN01000875">
    <property type="protein sequence ID" value="PJF45659.1"/>
    <property type="molecule type" value="Genomic_DNA"/>
</dbReference>
<sequence>MTTALILQSNYIPWKGYFDLIHDADVFVFYDDVQFTVRDWRTRNKIKTPQGLQWLS</sequence>
<dbReference type="Pfam" id="PF08889">
    <property type="entry name" value="WbqC"/>
    <property type="match status" value="1"/>
</dbReference>
<name>A0A2M8Q776_9CHLR</name>
<dbReference type="InterPro" id="IPR014985">
    <property type="entry name" value="WbqC"/>
</dbReference>
<reference evidence="1 2" key="1">
    <citation type="submission" date="2017-11" db="EMBL/GenBank/DDBJ databases">
        <title>Evolution of Phototrophy in the Chloroflexi Phylum Driven by Horizontal Gene Transfer.</title>
        <authorList>
            <person name="Ward L.M."/>
            <person name="Hemp J."/>
            <person name="Shih P.M."/>
            <person name="Mcglynn S.E."/>
            <person name="Fischer W."/>
        </authorList>
    </citation>
    <scope>NUCLEOTIDE SEQUENCE [LARGE SCALE GENOMIC DNA]</scope>
    <source>
        <strain evidence="1">JP3_7</strain>
    </source>
</reference>
<evidence type="ECO:0008006" key="3">
    <source>
        <dbReference type="Google" id="ProtNLM"/>
    </source>
</evidence>
<evidence type="ECO:0000313" key="2">
    <source>
        <dbReference type="Proteomes" id="UP000230790"/>
    </source>
</evidence>
<proteinExistence type="predicted"/>